<evidence type="ECO:0000256" key="1">
    <source>
        <dbReference type="ARBA" id="ARBA00001946"/>
    </source>
</evidence>
<keyword evidence="6 13" id="KW-0548">Nucleotidyltransferase</keyword>
<sequence>MKECEIYSNIKPPCGCKVVARLDGRGFHRLTRELDFKRPYDPFFADCMVETSINLMKEFSPIFIYTFSDEINILFEELPFNGRIEKLDSVLASFTGTSFILCLLKKFKRDNIRKPISFDSRIIPLGDHLLVEYFKARQDEAWRNCLNSYAYWTLRETMDKKTATEKLKGLKSGDIHELLFERGVNLAKVPTWHRRGIGVYKRIVTIKGYDPRYKKEVKSERKRIVVDKKLPIFNEDFFKTIEGIK</sequence>
<dbReference type="PANTHER" id="PTHR12729">
    <property type="entry name" value="TRNA(HIS) GUANYLYLTRANSFERASE-RELATED"/>
    <property type="match status" value="1"/>
</dbReference>
<evidence type="ECO:0000256" key="10">
    <source>
        <dbReference type="ARBA" id="ARBA00023134"/>
    </source>
</evidence>
<evidence type="ECO:0000256" key="5">
    <source>
        <dbReference type="ARBA" id="ARBA00022694"/>
    </source>
</evidence>
<keyword evidence="9" id="KW-0460">Magnesium</keyword>
<dbReference type="Gene3D" id="3.30.70.3000">
    <property type="match status" value="1"/>
</dbReference>
<organism evidence="13 14">
    <name type="scientific">Methanothermobacter tenebrarum</name>
    <dbReference type="NCBI Taxonomy" id="680118"/>
    <lineage>
        <taxon>Archaea</taxon>
        <taxon>Methanobacteriati</taxon>
        <taxon>Methanobacteriota</taxon>
        <taxon>Methanomada group</taxon>
        <taxon>Methanobacteria</taxon>
        <taxon>Methanobacteriales</taxon>
        <taxon>Methanobacteriaceae</taxon>
        <taxon>Methanothermobacter</taxon>
    </lineage>
</organism>
<comment type="similarity">
    <text evidence="2">Belongs to the tRNA(His) guanylyltransferase family.</text>
</comment>
<dbReference type="EMBL" id="QLOE01000003">
    <property type="protein sequence ID" value="RAO79328.1"/>
    <property type="molecule type" value="Genomic_DNA"/>
</dbReference>
<keyword evidence="5" id="KW-0819">tRNA processing</keyword>
<evidence type="ECO:0000256" key="7">
    <source>
        <dbReference type="ARBA" id="ARBA00022723"/>
    </source>
</evidence>
<dbReference type="EC" id="2.7.7.79" evidence="3"/>
<dbReference type="OrthoDB" id="24661at2157"/>
<dbReference type="GO" id="GO:0000287">
    <property type="term" value="F:magnesium ion binding"/>
    <property type="evidence" value="ECO:0007669"/>
    <property type="project" value="InterPro"/>
</dbReference>
<dbReference type="GO" id="GO:0008193">
    <property type="term" value="F:tRNA guanylyltransferase activity"/>
    <property type="evidence" value="ECO:0007669"/>
    <property type="project" value="UniProtKB-EC"/>
</dbReference>
<dbReference type="RefSeq" id="WP_112093616.1">
    <property type="nucleotide sequence ID" value="NZ_QLOE01000003.1"/>
</dbReference>
<dbReference type="Pfam" id="PF04446">
    <property type="entry name" value="Thg1"/>
    <property type="match status" value="1"/>
</dbReference>
<evidence type="ECO:0000256" key="8">
    <source>
        <dbReference type="ARBA" id="ARBA00022741"/>
    </source>
</evidence>
<evidence type="ECO:0000259" key="11">
    <source>
        <dbReference type="Pfam" id="PF04446"/>
    </source>
</evidence>
<proteinExistence type="inferred from homology"/>
<dbReference type="InterPro" id="IPR024956">
    <property type="entry name" value="tRNAHis_GuaTrfase_cat"/>
</dbReference>
<evidence type="ECO:0000259" key="12">
    <source>
        <dbReference type="Pfam" id="PF14413"/>
    </source>
</evidence>
<protein>
    <recommendedName>
        <fullName evidence="3">tRNA(His) guanylyltransferase</fullName>
        <ecNumber evidence="3">2.7.7.79</ecNumber>
    </recommendedName>
</protein>
<reference evidence="13 14" key="1">
    <citation type="submission" date="2018-06" db="EMBL/GenBank/DDBJ databases">
        <title>Draft genome sequence of hyperthermophilic methanogen Methanothermobacter tenebrarum sp. MCM-B 1447.</title>
        <authorList>
            <person name="Pore S.D."/>
            <person name="Dagar S."/>
            <person name="Dhakephalkar P.K."/>
        </authorList>
    </citation>
    <scope>NUCLEOTIDE SEQUENCE [LARGE SCALE GENOMIC DNA]</scope>
    <source>
        <strain evidence="13 14">MCM B 1447</strain>
    </source>
</reference>
<gene>
    <name evidence="13" type="ORF">DPC56_03170</name>
</gene>
<name>A0A328P9P3_9EURY</name>
<comment type="caution">
    <text evidence="13">The sequence shown here is derived from an EMBL/GenBank/DDBJ whole genome shotgun (WGS) entry which is preliminary data.</text>
</comment>
<evidence type="ECO:0000256" key="9">
    <source>
        <dbReference type="ARBA" id="ARBA00022842"/>
    </source>
</evidence>
<keyword evidence="10" id="KW-0342">GTP-binding</keyword>
<dbReference type="InterPro" id="IPR007537">
    <property type="entry name" value="tRNAHis_GuaTrfase_Thg1"/>
</dbReference>
<dbReference type="GO" id="GO:0006400">
    <property type="term" value="P:tRNA modification"/>
    <property type="evidence" value="ECO:0007669"/>
    <property type="project" value="InterPro"/>
</dbReference>
<feature type="domain" description="Thg1 C-terminal" evidence="12">
    <location>
        <begin position="130"/>
        <end position="220"/>
    </location>
</feature>
<comment type="cofactor">
    <cofactor evidence="1">
        <name>Mg(2+)</name>
        <dbReference type="ChEBI" id="CHEBI:18420"/>
    </cofactor>
</comment>
<feature type="domain" description="tRNAHis guanylyltransferase catalytic" evidence="11">
    <location>
        <begin position="1"/>
        <end position="124"/>
    </location>
</feature>
<evidence type="ECO:0000256" key="3">
    <source>
        <dbReference type="ARBA" id="ARBA00012511"/>
    </source>
</evidence>
<evidence type="ECO:0000313" key="13">
    <source>
        <dbReference type="EMBL" id="RAO79328.1"/>
    </source>
</evidence>
<dbReference type="AlphaFoldDB" id="A0A328P9P3"/>
<keyword evidence="14" id="KW-1185">Reference proteome</keyword>
<evidence type="ECO:0000256" key="6">
    <source>
        <dbReference type="ARBA" id="ARBA00022695"/>
    </source>
</evidence>
<evidence type="ECO:0000256" key="2">
    <source>
        <dbReference type="ARBA" id="ARBA00010113"/>
    </source>
</evidence>
<dbReference type="PANTHER" id="PTHR12729:SF6">
    <property type="entry name" value="TRNA(HIS) GUANYLYLTRANSFERASE-RELATED"/>
    <property type="match status" value="1"/>
</dbReference>
<keyword evidence="4 13" id="KW-0808">Transferase</keyword>
<keyword evidence="7" id="KW-0479">Metal-binding</keyword>
<dbReference type="InterPro" id="IPR025845">
    <property type="entry name" value="Thg1_C_dom"/>
</dbReference>
<accession>A0A328P9P3</accession>
<evidence type="ECO:0000256" key="4">
    <source>
        <dbReference type="ARBA" id="ARBA00022679"/>
    </source>
</evidence>
<dbReference type="GO" id="GO:0005525">
    <property type="term" value="F:GTP binding"/>
    <property type="evidence" value="ECO:0007669"/>
    <property type="project" value="UniProtKB-KW"/>
</dbReference>
<dbReference type="Proteomes" id="UP000249782">
    <property type="component" value="Unassembled WGS sequence"/>
</dbReference>
<dbReference type="Pfam" id="PF14413">
    <property type="entry name" value="Thg1C"/>
    <property type="match status" value="1"/>
</dbReference>
<dbReference type="InterPro" id="IPR038469">
    <property type="entry name" value="tRNAHis_GuaTrfase_Thg1_sf"/>
</dbReference>
<evidence type="ECO:0000313" key="14">
    <source>
        <dbReference type="Proteomes" id="UP000249782"/>
    </source>
</evidence>
<keyword evidence="8" id="KW-0547">Nucleotide-binding</keyword>